<evidence type="ECO:0000313" key="1">
    <source>
        <dbReference type="EMBL" id="SPB19023.1"/>
    </source>
</evidence>
<accession>A0A2U3IFX5</accession>
<dbReference type="EMBL" id="OGTP01000056">
    <property type="protein sequence ID" value="SPB19023.1"/>
    <property type="molecule type" value="Genomic_DNA"/>
</dbReference>
<evidence type="ECO:0000313" key="2">
    <source>
        <dbReference type="Proteomes" id="UP000238169"/>
    </source>
</evidence>
<dbReference type="RefSeq" id="WP_106858438.1">
    <property type="nucleotide sequence ID" value="NZ_OGTP01000056.1"/>
</dbReference>
<sequence length="177" mass="19489">MNFEVVVSPFVDHCCKNVGARILVSLDGVGVTGLRRNDFSLYVPAQHEADGFDESLWGWRFEFSHLESAILERTDSPQMRGLYDAQLQSEDVIEDVLDPRWAEGNYYGILTVTHTVEVVIGTAGPSRVIWPGTKPHDMLVFGPQTLVARTNFSFYVPAQPLDCIPGTHPSTIPGGGA</sequence>
<gene>
    <name evidence="1" type="ORF">NOV72_06224</name>
</gene>
<organism evidence="1 2">
    <name type="scientific">Caballeronia novacaledonica</name>
    <dbReference type="NCBI Taxonomy" id="1544861"/>
    <lineage>
        <taxon>Bacteria</taxon>
        <taxon>Pseudomonadati</taxon>
        <taxon>Pseudomonadota</taxon>
        <taxon>Betaproteobacteria</taxon>
        <taxon>Burkholderiales</taxon>
        <taxon>Burkholderiaceae</taxon>
        <taxon>Caballeronia</taxon>
    </lineage>
</organism>
<reference evidence="2" key="1">
    <citation type="submission" date="2018-01" db="EMBL/GenBank/DDBJ databases">
        <authorList>
            <person name="Peeters C."/>
        </authorList>
    </citation>
    <scope>NUCLEOTIDE SEQUENCE [LARGE SCALE GENOMIC DNA]</scope>
</reference>
<proteinExistence type="predicted"/>
<dbReference type="Proteomes" id="UP000238169">
    <property type="component" value="Unassembled WGS sequence"/>
</dbReference>
<keyword evidence="2" id="KW-1185">Reference proteome</keyword>
<dbReference type="AlphaFoldDB" id="A0A2U3IFX5"/>
<name>A0A2U3IFX5_9BURK</name>
<protein>
    <submittedName>
        <fullName evidence="1">Uncharacterized protein</fullName>
    </submittedName>
</protein>